<sequence>MSAQSGPVSVGRGYVHGHAHEYVRLGALNAKPGRAFVSLKFVCWVPVASRREHVRWLLAELSEFKRTANKRTSVPVL</sequence>
<gene>
    <name evidence="1" type="ORF">HaLaN_16371</name>
</gene>
<organism evidence="1 2">
    <name type="scientific">Haematococcus lacustris</name>
    <name type="common">Green alga</name>
    <name type="synonym">Haematococcus pluvialis</name>
    <dbReference type="NCBI Taxonomy" id="44745"/>
    <lineage>
        <taxon>Eukaryota</taxon>
        <taxon>Viridiplantae</taxon>
        <taxon>Chlorophyta</taxon>
        <taxon>core chlorophytes</taxon>
        <taxon>Chlorophyceae</taxon>
        <taxon>CS clade</taxon>
        <taxon>Chlamydomonadales</taxon>
        <taxon>Haematococcaceae</taxon>
        <taxon>Haematococcus</taxon>
    </lineage>
</organism>
<keyword evidence="2" id="KW-1185">Reference proteome</keyword>
<accession>A0A699ZCE7</accession>
<reference evidence="1 2" key="1">
    <citation type="submission" date="2020-02" db="EMBL/GenBank/DDBJ databases">
        <title>Draft genome sequence of Haematococcus lacustris strain NIES-144.</title>
        <authorList>
            <person name="Morimoto D."/>
            <person name="Nakagawa S."/>
            <person name="Yoshida T."/>
            <person name="Sawayama S."/>
        </authorList>
    </citation>
    <scope>NUCLEOTIDE SEQUENCE [LARGE SCALE GENOMIC DNA]</scope>
    <source>
        <strain evidence="1 2">NIES-144</strain>
    </source>
</reference>
<dbReference type="EMBL" id="BLLF01001461">
    <property type="protein sequence ID" value="GFH19425.1"/>
    <property type="molecule type" value="Genomic_DNA"/>
</dbReference>
<evidence type="ECO:0000313" key="2">
    <source>
        <dbReference type="Proteomes" id="UP000485058"/>
    </source>
</evidence>
<name>A0A699ZCE7_HAELA</name>
<dbReference type="Proteomes" id="UP000485058">
    <property type="component" value="Unassembled WGS sequence"/>
</dbReference>
<proteinExistence type="predicted"/>
<comment type="caution">
    <text evidence="1">The sequence shown here is derived from an EMBL/GenBank/DDBJ whole genome shotgun (WGS) entry which is preliminary data.</text>
</comment>
<protein>
    <submittedName>
        <fullName evidence="1">Uncharacterized protein</fullName>
    </submittedName>
</protein>
<dbReference type="AlphaFoldDB" id="A0A699ZCE7"/>
<evidence type="ECO:0000313" key="1">
    <source>
        <dbReference type="EMBL" id="GFH19425.1"/>
    </source>
</evidence>